<keyword evidence="15 19" id="KW-0472">Membrane</keyword>
<dbReference type="Proteomes" id="UP000294545">
    <property type="component" value="Unassembled WGS sequence"/>
</dbReference>
<comment type="catalytic activity">
    <reaction evidence="1 18">
        <text>a 1,2-diacyl-sn-glycero-3-phosphate + CTP + H(+) = a CDP-1,2-diacyl-sn-glycerol + diphosphate</text>
        <dbReference type="Rhea" id="RHEA:16229"/>
        <dbReference type="ChEBI" id="CHEBI:15378"/>
        <dbReference type="ChEBI" id="CHEBI:33019"/>
        <dbReference type="ChEBI" id="CHEBI:37563"/>
        <dbReference type="ChEBI" id="CHEBI:58332"/>
        <dbReference type="ChEBI" id="CHEBI:58608"/>
        <dbReference type="EC" id="2.7.7.41"/>
    </reaction>
</comment>
<evidence type="ECO:0000256" key="17">
    <source>
        <dbReference type="ARBA" id="ARBA00023264"/>
    </source>
</evidence>
<feature type="transmembrane region" description="Helical" evidence="19">
    <location>
        <begin position="199"/>
        <end position="222"/>
    </location>
</feature>
<dbReference type="GO" id="GO:0005886">
    <property type="term" value="C:plasma membrane"/>
    <property type="evidence" value="ECO:0007669"/>
    <property type="project" value="UniProtKB-SubCell"/>
</dbReference>
<dbReference type="Pfam" id="PF01148">
    <property type="entry name" value="CTP_transf_1"/>
    <property type="match status" value="1"/>
</dbReference>
<organism evidence="20 21">
    <name type="scientific">Natranaerovirga hydrolytica</name>
    <dbReference type="NCBI Taxonomy" id="680378"/>
    <lineage>
        <taxon>Bacteria</taxon>
        <taxon>Bacillati</taxon>
        <taxon>Bacillota</taxon>
        <taxon>Clostridia</taxon>
        <taxon>Lachnospirales</taxon>
        <taxon>Natranaerovirgaceae</taxon>
        <taxon>Natranaerovirga</taxon>
    </lineage>
</organism>
<dbReference type="PANTHER" id="PTHR46382:SF1">
    <property type="entry name" value="PHOSPHATIDATE CYTIDYLYLTRANSFERASE"/>
    <property type="match status" value="1"/>
</dbReference>
<dbReference type="InterPro" id="IPR000374">
    <property type="entry name" value="PC_trans"/>
</dbReference>
<evidence type="ECO:0000256" key="3">
    <source>
        <dbReference type="ARBA" id="ARBA00005119"/>
    </source>
</evidence>
<feature type="transmembrane region" description="Helical" evidence="19">
    <location>
        <begin position="12"/>
        <end position="39"/>
    </location>
</feature>
<evidence type="ECO:0000256" key="13">
    <source>
        <dbReference type="ARBA" id="ARBA00022989"/>
    </source>
</evidence>
<evidence type="ECO:0000313" key="20">
    <source>
        <dbReference type="EMBL" id="TCK97929.1"/>
    </source>
</evidence>
<feature type="transmembrane region" description="Helical" evidence="19">
    <location>
        <begin position="77"/>
        <end position="95"/>
    </location>
</feature>
<comment type="similarity">
    <text evidence="5 18">Belongs to the CDS family.</text>
</comment>
<keyword evidence="16" id="KW-0594">Phospholipid biosynthesis</keyword>
<evidence type="ECO:0000313" key="21">
    <source>
        <dbReference type="Proteomes" id="UP000294545"/>
    </source>
</evidence>
<evidence type="ECO:0000256" key="4">
    <source>
        <dbReference type="ARBA" id="ARBA00005189"/>
    </source>
</evidence>
<comment type="pathway">
    <text evidence="3 18">Phospholipid metabolism; CDP-diacylglycerol biosynthesis; CDP-diacylglycerol from sn-glycerol 3-phosphate: step 3/3.</text>
</comment>
<keyword evidence="21" id="KW-1185">Reference proteome</keyword>
<dbReference type="GO" id="GO:0004605">
    <property type="term" value="F:phosphatidate cytidylyltransferase activity"/>
    <property type="evidence" value="ECO:0007669"/>
    <property type="project" value="UniProtKB-EC"/>
</dbReference>
<evidence type="ECO:0000256" key="16">
    <source>
        <dbReference type="ARBA" id="ARBA00023209"/>
    </source>
</evidence>
<keyword evidence="10 18" id="KW-0808">Transferase</keyword>
<feature type="transmembrane region" description="Helical" evidence="19">
    <location>
        <begin position="102"/>
        <end position="120"/>
    </location>
</feature>
<feature type="transmembrane region" description="Helical" evidence="19">
    <location>
        <begin position="251"/>
        <end position="269"/>
    </location>
</feature>
<comment type="subcellular location">
    <subcellularLocation>
        <location evidence="2">Cell membrane</location>
        <topology evidence="2">Multi-pass membrane protein</topology>
    </subcellularLocation>
</comment>
<evidence type="ECO:0000256" key="9">
    <source>
        <dbReference type="ARBA" id="ARBA00022516"/>
    </source>
</evidence>
<comment type="caution">
    <text evidence="20">The sequence shown here is derived from an EMBL/GenBank/DDBJ whole genome shotgun (WGS) entry which is preliminary data.</text>
</comment>
<evidence type="ECO:0000256" key="2">
    <source>
        <dbReference type="ARBA" id="ARBA00004651"/>
    </source>
</evidence>
<evidence type="ECO:0000256" key="10">
    <source>
        <dbReference type="ARBA" id="ARBA00022679"/>
    </source>
</evidence>
<keyword evidence="13 19" id="KW-1133">Transmembrane helix</keyword>
<feature type="transmembrane region" description="Helical" evidence="19">
    <location>
        <begin position="132"/>
        <end position="152"/>
    </location>
</feature>
<keyword evidence="12 18" id="KW-0548">Nucleotidyltransferase</keyword>
<gene>
    <name evidence="20" type="ORF">EDC19_0331</name>
</gene>
<dbReference type="AlphaFoldDB" id="A0A4R1N4Q4"/>
<evidence type="ECO:0000256" key="1">
    <source>
        <dbReference type="ARBA" id="ARBA00001698"/>
    </source>
</evidence>
<keyword evidence="9" id="KW-0444">Lipid biosynthesis</keyword>
<evidence type="ECO:0000256" key="15">
    <source>
        <dbReference type="ARBA" id="ARBA00023136"/>
    </source>
</evidence>
<accession>A0A4R1N4Q4</accession>
<evidence type="ECO:0000256" key="8">
    <source>
        <dbReference type="ARBA" id="ARBA00022475"/>
    </source>
</evidence>
<protein>
    <recommendedName>
        <fullName evidence="7 18">Phosphatidate cytidylyltransferase</fullName>
        <ecNumber evidence="6 18">2.7.7.41</ecNumber>
    </recommendedName>
</protein>
<dbReference type="PROSITE" id="PS01315">
    <property type="entry name" value="CDS"/>
    <property type="match status" value="1"/>
</dbReference>
<evidence type="ECO:0000256" key="7">
    <source>
        <dbReference type="ARBA" id="ARBA00019373"/>
    </source>
</evidence>
<evidence type="ECO:0000256" key="12">
    <source>
        <dbReference type="ARBA" id="ARBA00022695"/>
    </source>
</evidence>
<evidence type="ECO:0000256" key="11">
    <source>
        <dbReference type="ARBA" id="ARBA00022692"/>
    </source>
</evidence>
<dbReference type="RefSeq" id="WP_165868479.1">
    <property type="nucleotide sequence ID" value="NZ_SMGQ01000011.1"/>
</dbReference>
<dbReference type="PANTHER" id="PTHR46382">
    <property type="entry name" value="PHOSPHATIDATE CYTIDYLYLTRANSFERASE"/>
    <property type="match status" value="1"/>
</dbReference>
<dbReference type="GO" id="GO:0016024">
    <property type="term" value="P:CDP-diacylglycerol biosynthetic process"/>
    <property type="evidence" value="ECO:0007669"/>
    <property type="project" value="UniProtKB-UniPathway"/>
</dbReference>
<keyword evidence="17" id="KW-1208">Phospholipid metabolism</keyword>
<evidence type="ECO:0000256" key="6">
    <source>
        <dbReference type="ARBA" id="ARBA00012487"/>
    </source>
</evidence>
<comment type="pathway">
    <text evidence="4">Lipid metabolism.</text>
</comment>
<dbReference type="UniPathway" id="UPA00557">
    <property type="reaction ID" value="UER00614"/>
</dbReference>
<keyword evidence="8" id="KW-1003">Cell membrane</keyword>
<dbReference type="EC" id="2.7.7.41" evidence="6 18"/>
<feature type="transmembrane region" description="Helical" evidence="19">
    <location>
        <begin position="51"/>
        <end position="71"/>
    </location>
</feature>
<evidence type="ECO:0000256" key="18">
    <source>
        <dbReference type="RuleBase" id="RU003938"/>
    </source>
</evidence>
<keyword evidence="11 18" id="KW-0812">Transmembrane</keyword>
<name>A0A4R1N4Q4_9FIRM</name>
<sequence length="270" mass="30672">MKLRVLSSIIGLPITLLVVIYGELLLLLFLGVVAFIGLYEIYNAFKIQDNVLKSIGYLTHIAYFILIGYGLKSYNLFLISVFLMILLITLVIKYPKYELENLIYVFFGFFYVSFLFSHIYFVRELTIYGEWIVWLIFISAWGSDTFAYATGLTMGKHLLAPNLSPKKTIEGSIGGIIGAMVLSSVYGYIFIHYNQLPNTYIYMFAIITFFGAIISQIGDLAASAIKRKVLTKDFGHIIPGHGGIIDRFDSIIFTAPFIYYISFLILNHMN</sequence>
<evidence type="ECO:0000256" key="5">
    <source>
        <dbReference type="ARBA" id="ARBA00010185"/>
    </source>
</evidence>
<evidence type="ECO:0000256" key="14">
    <source>
        <dbReference type="ARBA" id="ARBA00023098"/>
    </source>
</evidence>
<reference evidence="20 21" key="1">
    <citation type="submission" date="2019-03" db="EMBL/GenBank/DDBJ databases">
        <title>Genomic Encyclopedia of Type Strains, Phase IV (KMG-IV): sequencing the most valuable type-strain genomes for metagenomic binning, comparative biology and taxonomic classification.</title>
        <authorList>
            <person name="Goeker M."/>
        </authorList>
    </citation>
    <scope>NUCLEOTIDE SEQUENCE [LARGE SCALE GENOMIC DNA]</scope>
    <source>
        <strain evidence="20 21">DSM 24176</strain>
    </source>
</reference>
<dbReference type="EMBL" id="SMGQ01000011">
    <property type="protein sequence ID" value="TCK97929.1"/>
    <property type="molecule type" value="Genomic_DNA"/>
</dbReference>
<feature type="transmembrane region" description="Helical" evidence="19">
    <location>
        <begin position="173"/>
        <end position="193"/>
    </location>
</feature>
<keyword evidence="14" id="KW-0443">Lipid metabolism</keyword>
<evidence type="ECO:0000256" key="19">
    <source>
        <dbReference type="SAM" id="Phobius"/>
    </source>
</evidence>
<proteinExistence type="inferred from homology"/>